<proteinExistence type="predicted"/>
<name>A0ABW3I9P4_9PAST</name>
<evidence type="ECO:0000313" key="3">
    <source>
        <dbReference type="Proteomes" id="UP001596996"/>
    </source>
</evidence>
<sequence>MLKCNRITRLVSQQQEQSLPFSQLIQVKMHLAICSRCRAFDKNNQKLTALMKKFSEK</sequence>
<dbReference type="InterPro" id="IPR027383">
    <property type="entry name" value="Znf_put"/>
</dbReference>
<organism evidence="2 3">
    <name type="scientific">Seminibacterium arietis</name>
    <dbReference type="NCBI Taxonomy" id="1173502"/>
    <lineage>
        <taxon>Bacteria</taxon>
        <taxon>Pseudomonadati</taxon>
        <taxon>Pseudomonadota</taxon>
        <taxon>Gammaproteobacteria</taxon>
        <taxon>Pasteurellales</taxon>
        <taxon>Pasteurellaceae</taxon>
        <taxon>Seminibacterium</taxon>
    </lineage>
</organism>
<dbReference type="RefSeq" id="WP_380821208.1">
    <property type="nucleotide sequence ID" value="NZ_JBHTJN010000012.1"/>
</dbReference>
<accession>A0ABW3I9P4</accession>
<evidence type="ECO:0000259" key="1">
    <source>
        <dbReference type="Pfam" id="PF13490"/>
    </source>
</evidence>
<comment type="caution">
    <text evidence="2">The sequence shown here is derived from an EMBL/GenBank/DDBJ whole genome shotgun (WGS) entry which is preliminary data.</text>
</comment>
<reference evidence="3" key="1">
    <citation type="journal article" date="2019" name="Int. J. Syst. Evol. Microbiol.">
        <title>The Global Catalogue of Microorganisms (GCM) 10K type strain sequencing project: providing services to taxonomists for standard genome sequencing and annotation.</title>
        <authorList>
            <consortium name="The Broad Institute Genomics Platform"/>
            <consortium name="The Broad Institute Genome Sequencing Center for Infectious Disease"/>
            <person name="Wu L."/>
            <person name="Ma J."/>
        </authorList>
    </citation>
    <scope>NUCLEOTIDE SEQUENCE [LARGE SCALE GENOMIC DNA]</scope>
    <source>
        <strain evidence="3">CCUG 61707</strain>
    </source>
</reference>
<dbReference type="Proteomes" id="UP001596996">
    <property type="component" value="Unassembled WGS sequence"/>
</dbReference>
<keyword evidence="3" id="KW-1185">Reference proteome</keyword>
<gene>
    <name evidence="2" type="ORF">ACFQ02_07345</name>
</gene>
<dbReference type="Pfam" id="PF13490">
    <property type="entry name" value="zf-HC2"/>
    <property type="match status" value="1"/>
</dbReference>
<protein>
    <submittedName>
        <fullName evidence="2">Zf-HC2 domain-containing protein</fullName>
    </submittedName>
</protein>
<feature type="domain" description="Putative zinc-finger" evidence="1">
    <location>
        <begin position="4"/>
        <end position="38"/>
    </location>
</feature>
<dbReference type="EMBL" id="JBHTJN010000012">
    <property type="protein sequence ID" value="MFD0966651.1"/>
    <property type="molecule type" value="Genomic_DNA"/>
</dbReference>
<evidence type="ECO:0000313" key="2">
    <source>
        <dbReference type="EMBL" id="MFD0966651.1"/>
    </source>
</evidence>